<evidence type="ECO:0000259" key="6">
    <source>
        <dbReference type="PROSITE" id="PS50850"/>
    </source>
</evidence>
<feature type="transmembrane region" description="Helical" evidence="5">
    <location>
        <begin position="424"/>
        <end position="442"/>
    </location>
</feature>
<dbReference type="InterPro" id="IPR036259">
    <property type="entry name" value="MFS_trans_sf"/>
</dbReference>
<dbReference type="SUPFAM" id="SSF103473">
    <property type="entry name" value="MFS general substrate transporter"/>
    <property type="match status" value="1"/>
</dbReference>
<dbReference type="PROSITE" id="PS00217">
    <property type="entry name" value="SUGAR_TRANSPORT_2"/>
    <property type="match status" value="1"/>
</dbReference>
<feature type="transmembrane region" description="Helical" evidence="5">
    <location>
        <begin position="492"/>
        <end position="511"/>
    </location>
</feature>
<reference evidence="7 8" key="1">
    <citation type="submission" date="2021-02" db="EMBL/GenBank/DDBJ databases">
        <title>Variation within the Batrachochytrium salamandrivorans European outbreak.</title>
        <authorList>
            <person name="Kelly M."/>
            <person name="Pasmans F."/>
            <person name="Shea T.P."/>
            <person name="Munoz J.F."/>
            <person name="Carranza S."/>
            <person name="Cuomo C.A."/>
            <person name="Martel A."/>
        </authorList>
    </citation>
    <scope>NUCLEOTIDE SEQUENCE [LARGE SCALE GENOMIC DNA]</scope>
    <source>
        <strain evidence="7 8">AMFP18/2</strain>
    </source>
</reference>
<dbReference type="EMBL" id="JAFCIX010000102">
    <property type="protein sequence ID" value="KAH6598715.1"/>
    <property type="molecule type" value="Genomic_DNA"/>
</dbReference>
<sequence>MTNESKVDMADCKLGDLSTELTAAQRRAQAFSHLDDAKLGWFHLRAVLVSGVGFFTDAYDIFVISLALPMIYAVWYPNVNVVKVHPHLDGLVKASTNWGNFVGQLAFGYLGDKLGRKKMYGVELIIMIVCTIGSALAASSVRGIDVLAMLAIWRFFLGIGIGGDYPMSAIITSEFANVKHRGMMMAAVFAMQGIGILIGGIVTVITLAAFETLLRKDILMLDYVWRIMFGFGVIPAIVAIYFRMTIPETPRYTVDVVGDEEKAQRDMVRVLEMNEVADVSSSWVPTEKPAGESAAIATTEKAVESDGSNFIAYFGQWKHAKVLFGTAYCWFALDIAWYGLSLNQATILTAINYSGAGVSHQYERFYQTAVGAVLISLMGTVPGYWVTVATIERLGRKPIQYLGFAVITVCLLILAIFWDFMLKNTTYFIVVYTIAQFFFNFGPNSTTFVVPGEVFPTRWRSTGHGLSAAAGKLGAIIGVQVVGPFFTEHSQAVLITFAVVMATGFAATYFIPETKGKTLEELSE</sequence>
<comment type="caution">
    <text evidence="7">The sequence shown here is derived from an EMBL/GenBank/DDBJ whole genome shotgun (WGS) entry which is preliminary data.</text>
</comment>
<feature type="transmembrane region" description="Helical" evidence="5">
    <location>
        <begin position="399"/>
        <end position="418"/>
    </location>
</feature>
<feature type="transmembrane region" description="Helical" evidence="5">
    <location>
        <begin position="223"/>
        <end position="242"/>
    </location>
</feature>
<dbReference type="InterPro" id="IPR005829">
    <property type="entry name" value="Sugar_transporter_CS"/>
</dbReference>
<feature type="transmembrane region" description="Helical" evidence="5">
    <location>
        <begin position="186"/>
        <end position="211"/>
    </location>
</feature>
<feature type="transmembrane region" description="Helical" evidence="5">
    <location>
        <begin position="322"/>
        <end position="340"/>
    </location>
</feature>
<dbReference type="Proteomes" id="UP001648503">
    <property type="component" value="Unassembled WGS sequence"/>
</dbReference>
<evidence type="ECO:0000313" key="7">
    <source>
        <dbReference type="EMBL" id="KAH6598715.1"/>
    </source>
</evidence>
<keyword evidence="3 5" id="KW-1133">Transmembrane helix</keyword>
<dbReference type="InterPro" id="IPR005828">
    <property type="entry name" value="MFS_sugar_transport-like"/>
</dbReference>
<proteinExistence type="predicted"/>
<feature type="transmembrane region" description="Helical" evidence="5">
    <location>
        <begin position="365"/>
        <end position="387"/>
    </location>
</feature>
<evidence type="ECO:0000256" key="4">
    <source>
        <dbReference type="ARBA" id="ARBA00023136"/>
    </source>
</evidence>
<evidence type="ECO:0000256" key="3">
    <source>
        <dbReference type="ARBA" id="ARBA00022989"/>
    </source>
</evidence>
<organism evidence="7 8">
    <name type="scientific">Batrachochytrium salamandrivorans</name>
    <dbReference type="NCBI Taxonomy" id="1357716"/>
    <lineage>
        <taxon>Eukaryota</taxon>
        <taxon>Fungi</taxon>
        <taxon>Fungi incertae sedis</taxon>
        <taxon>Chytridiomycota</taxon>
        <taxon>Chytridiomycota incertae sedis</taxon>
        <taxon>Chytridiomycetes</taxon>
        <taxon>Rhizophydiales</taxon>
        <taxon>Rhizophydiales incertae sedis</taxon>
        <taxon>Batrachochytrium</taxon>
    </lineage>
</organism>
<dbReference type="PROSITE" id="PS50850">
    <property type="entry name" value="MFS"/>
    <property type="match status" value="1"/>
</dbReference>
<keyword evidence="8" id="KW-1185">Reference proteome</keyword>
<evidence type="ECO:0000313" key="8">
    <source>
        <dbReference type="Proteomes" id="UP001648503"/>
    </source>
</evidence>
<dbReference type="InterPro" id="IPR020846">
    <property type="entry name" value="MFS_dom"/>
</dbReference>
<dbReference type="Pfam" id="PF00083">
    <property type="entry name" value="Sugar_tr"/>
    <property type="match status" value="1"/>
</dbReference>
<gene>
    <name evidence="7" type="ORF">BASA50_003750</name>
</gene>
<keyword evidence="4 5" id="KW-0472">Membrane</keyword>
<dbReference type="Gene3D" id="1.20.1250.20">
    <property type="entry name" value="MFS general substrate transporter like domains"/>
    <property type="match status" value="2"/>
</dbReference>
<protein>
    <recommendedName>
        <fullName evidence="6">Major facilitator superfamily (MFS) profile domain-containing protein</fullName>
    </recommendedName>
</protein>
<feature type="transmembrane region" description="Helical" evidence="5">
    <location>
        <begin position="146"/>
        <end position="165"/>
    </location>
</feature>
<evidence type="ECO:0000256" key="5">
    <source>
        <dbReference type="SAM" id="Phobius"/>
    </source>
</evidence>
<feature type="transmembrane region" description="Helical" evidence="5">
    <location>
        <begin position="120"/>
        <end position="140"/>
    </location>
</feature>
<dbReference type="PANTHER" id="PTHR24064">
    <property type="entry name" value="SOLUTE CARRIER FAMILY 22 MEMBER"/>
    <property type="match status" value="1"/>
</dbReference>
<evidence type="ECO:0000256" key="2">
    <source>
        <dbReference type="ARBA" id="ARBA00022692"/>
    </source>
</evidence>
<comment type="subcellular location">
    <subcellularLocation>
        <location evidence="1">Membrane</location>
        <topology evidence="1">Multi-pass membrane protein</topology>
    </subcellularLocation>
</comment>
<keyword evidence="2 5" id="KW-0812">Transmembrane</keyword>
<feature type="transmembrane region" description="Helical" evidence="5">
    <location>
        <begin position="58"/>
        <end position="76"/>
    </location>
</feature>
<dbReference type="PROSITE" id="PS00216">
    <property type="entry name" value="SUGAR_TRANSPORT_1"/>
    <property type="match status" value="1"/>
</dbReference>
<feature type="transmembrane region" description="Helical" evidence="5">
    <location>
        <begin position="463"/>
        <end position="486"/>
    </location>
</feature>
<evidence type="ECO:0000256" key="1">
    <source>
        <dbReference type="ARBA" id="ARBA00004141"/>
    </source>
</evidence>
<feature type="domain" description="Major facilitator superfamily (MFS) profile" evidence="6">
    <location>
        <begin position="46"/>
        <end position="515"/>
    </location>
</feature>
<accession>A0ABQ8FIK9</accession>
<name>A0ABQ8FIK9_9FUNG</name>
<dbReference type="CDD" id="cd17364">
    <property type="entry name" value="MFS_PhT"/>
    <property type="match status" value="1"/>
</dbReference>